<feature type="compositionally biased region" description="Low complexity" evidence="1">
    <location>
        <begin position="39"/>
        <end position="56"/>
    </location>
</feature>
<dbReference type="RefSeq" id="WP_152260923.1">
    <property type="nucleotide sequence ID" value="NZ_CP045143.1"/>
</dbReference>
<dbReference type="EMBL" id="CP045143">
    <property type="protein sequence ID" value="QFR23730.1"/>
    <property type="molecule type" value="Genomic_DNA"/>
</dbReference>
<proteinExistence type="predicted"/>
<feature type="region of interest" description="Disordered" evidence="1">
    <location>
        <begin position="35"/>
        <end position="96"/>
    </location>
</feature>
<dbReference type="KEGG" id="lhb:D1010_10110"/>
<feature type="compositionally biased region" description="Low complexity" evidence="1">
    <location>
        <begin position="75"/>
        <end position="95"/>
    </location>
</feature>
<reference evidence="2 3" key="1">
    <citation type="submission" date="2019-10" db="EMBL/GenBank/DDBJ databases">
        <title>The completed genome of Lactobacillus harbinensis M1.</title>
        <authorList>
            <person name="Zheng Y."/>
        </authorList>
    </citation>
    <scope>NUCLEOTIDE SEQUENCE [LARGE SCALE GENOMIC DNA]</scope>
    <source>
        <strain evidence="2 3">M1</strain>
    </source>
</reference>
<evidence type="ECO:0000256" key="1">
    <source>
        <dbReference type="SAM" id="MobiDB-lite"/>
    </source>
</evidence>
<dbReference type="Proteomes" id="UP000326779">
    <property type="component" value="Chromosome"/>
</dbReference>
<protein>
    <submittedName>
        <fullName evidence="2">Uncharacterized protein</fullName>
    </submittedName>
</protein>
<accession>A0A5P8M5E9</accession>
<evidence type="ECO:0000313" key="3">
    <source>
        <dbReference type="Proteomes" id="UP000326779"/>
    </source>
</evidence>
<gene>
    <name evidence="2" type="ORF">D1010_10110</name>
</gene>
<organism evidence="2 3">
    <name type="scientific">Schleiferilactobacillus harbinensis</name>
    <dbReference type="NCBI Taxonomy" id="304207"/>
    <lineage>
        <taxon>Bacteria</taxon>
        <taxon>Bacillati</taxon>
        <taxon>Bacillota</taxon>
        <taxon>Bacilli</taxon>
        <taxon>Lactobacillales</taxon>
        <taxon>Lactobacillaceae</taxon>
        <taxon>Schleiferilactobacillus</taxon>
    </lineage>
</organism>
<dbReference type="AlphaFoldDB" id="A0A5P8M5E9"/>
<evidence type="ECO:0000313" key="2">
    <source>
        <dbReference type="EMBL" id="QFR23730.1"/>
    </source>
</evidence>
<sequence>MKKNGTKKPIYKRWWAIAIAVVMAISVIGGLSGAWGDDSSSSATSSKSSSAAPSKVVQKKASSKTNKSESKKQEALASSKSVAESESKSLASARSTNENNNYKNFLTAVSGIPQQTQNAITAATYDENTQTMELVLNDDALSLNDAELKNVVKTAWDAGKNIYEKYSPMPSDKVALKQVTVKDSSGNELAKSSLFGGFKYEAK</sequence>
<name>A0A5P8M5E9_9LACO</name>